<dbReference type="EMBL" id="JAJSOW010000105">
    <property type="protein sequence ID" value="KAI9165248.1"/>
    <property type="molecule type" value="Genomic_DNA"/>
</dbReference>
<evidence type="ECO:0000313" key="2">
    <source>
        <dbReference type="Proteomes" id="UP001064489"/>
    </source>
</evidence>
<reference evidence="1" key="1">
    <citation type="journal article" date="2022" name="Plant J.">
        <title>Strategies of tolerance reflected in two North American maple genomes.</title>
        <authorList>
            <person name="McEvoy S.L."/>
            <person name="Sezen U.U."/>
            <person name="Trouern-Trend A."/>
            <person name="McMahon S.M."/>
            <person name="Schaberg P.G."/>
            <person name="Yang J."/>
            <person name="Wegrzyn J.L."/>
            <person name="Swenson N.G."/>
        </authorList>
    </citation>
    <scope>NUCLEOTIDE SEQUENCE</scope>
    <source>
        <strain evidence="1">91603</strain>
    </source>
</reference>
<dbReference type="AlphaFoldDB" id="A0AAD5IIZ6"/>
<dbReference type="Proteomes" id="UP001064489">
    <property type="component" value="Chromosome 10"/>
</dbReference>
<dbReference type="InterPro" id="IPR008271">
    <property type="entry name" value="Ser/Thr_kinase_AS"/>
</dbReference>
<organism evidence="1 2">
    <name type="scientific">Acer negundo</name>
    <name type="common">Box elder</name>
    <dbReference type="NCBI Taxonomy" id="4023"/>
    <lineage>
        <taxon>Eukaryota</taxon>
        <taxon>Viridiplantae</taxon>
        <taxon>Streptophyta</taxon>
        <taxon>Embryophyta</taxon>
        <taxon>Tracheophyta</taxon>
        <taxon>Spermatophyta</taxon>
        <taxon>Magnoliopsida</taxon>
        <taxon>eudicotyledons</taxon>
        <taxon>Gunneridae</taxon>
        <taxon>Pentapetalae</taxon>
        <taxon>rosids</taxon>
        <taxon>malvids</taxon>
        <taxon>Sapindales</taxon>
        <taxon>Sapindaceae</taxon>
        <taxon>Hippocastanoideae</taxon>
        <taxon>Acereae</taxon>
        <taxon>Acer</taxon>
    </lineage>
</organism>
<proteinExistence type="predicted"/>
<gene>
    <name evidence="1" type="ORF">LWI28_010422</name>
</gene>
<protein>
    <submittedName>
        <fullName evidence="1">Uncharacterized protein</fullName>
    </submittedName>
</protein>
<reference evidence="1" key="2">
    <citation type="submission" date="2023-02" db="EMBL/GenBank/DDBJ databases">
        <authorList>
            <person name="Swenson N.G."/>
            <person name="Wegrzyn J.L."/>
            <person name="Mcevoy S.L."/>
        </authorList>
    </citation>
    <scope>NUCLEOTIDE SEQUENCE</scope>
    <source>
        <strain evidence="1">91603</strain>
        <tissue evidence="1">Leaf</tissue>
    </source>
</reference>
<keyword evidence="2" id="KW-1185">Reference proteome</keyword>
<accession>A0AAD5IIZ6</accession>
<dbReference type="PROSITE" id="PS00108">
    <property type="entry name" value="PROTEIN_KINASE_ST"/>
    <property type="match status" value="1"/>
</dbReference>
<dbReference type="SUPFAM" id="SSF56112">
    <property type="entry name" value="Protein kinase-like (PK-like)"/>
    <property type="match status" value="1"/>
</dbReference>
<comment type="caution">
    <text evidence="1">The sequence shown here is derived from an EMBL/GenBank/DDBJ whole genome shotgun (WGS) entry which is preliminary data.</text>
</comment>
<name>A0AAD5IIZ6_ACENE</name>
<dbReference type="InterPro" id="IPR050823">
    <property type="entry name" value="Plant_Ser_Thr_Prot_Kinase"/>
</dbReference>
<dbReference type="Gene3D" id="1.10.510.10">
    <property type="entry name" value="Transferase(Phosphotransferase) domain 1"/>
    <property type="match status" value="2"/>
</dbReference>
<dbReference type="GO" id="GO:0004672">
    <property type="term" value="F:protein kinase activity"/>
    <property type="evidence" value="ECO:0007669"/>
    <property type="project" value="InterPro"/>
</dbReference>
<dbReference type="PANTHER" id="PTHR45621">
    <property type="entry name" value="OS01G0588500 PROTEIN-RELATED"/>
    <property type="match status" value="1"/>
</dbReference>
<sequence>MHKASLDTHLFRRNSDVEPLSWDIRLKIAIGAAQGLALLDTLEKKVIYRDFKIYNIMLEEAQLVILPQNALQQKMKLKTIMDMQMEGHYSFEAALQAAQLSLRCLELDPRSRPSTKEVMEVLREIEALASHLHEGHIC</sequence>
<dbReference type="InterPro" id="IPR011009">
    <property type="entry name" value="Kinase-like_dom_sf"/>
</dbReference>
<evidence type="ECO:0000313" key="1">
    <source>
        <dbReference type="EMBL" id="KAI9165248.1"/>
    </source>
</evidence>